<dbReference type="Proteomes" id="UP000483839">
    <property type="component" value="Unassembled WGS sequence"/>
</dbReference>
<comment type="caution">
    <text evidence="1">The sequence shown here is derived from an EMBL/GenBank/DDBJ whole genome shotgun (WGS) entry which is preliminary data.</text>
</comment>
<dbReference type="AlphaFoldDB" id="A0A2X4HBL1"/>
<dbReference type="Pfam" id="PF11877">
    <property type="entry name" value="DUF3397"/>
    <property type="match status" value="1"/>
</dbReference>
<dbReference type="OMA" id="IVITFTH"/>
<name>A0A2X4HBL1_STRUB</name>
<dbReference type="InterPro" id="IPR024515">
    <property type="entry name" value="DUF3397"/>
</dbReference>
<dbReference type="EMBL" id="WLXI01000057">
    <property type="protein sequence ID" value="MTD02405.1"/>
    <property type="molecule type" value="Genomic_DNA"/>
</dbReference>
<gene>
    <name evidence="1" type="ORF">GKS16_09010</name>
</gene>
<sequence>MITYKLIALLFIVLTPLFSQIMVKLFRLERYGIKFPDLAFVLFALEIALVSGKFYDNNLLPYYFIVLSLLAIAISLTLVMKSQKFHYPRFFKLFWRIGFLITLFAYLVLVILIFSTKV</sequence>
<dbReference type="RefSeq" id="WP_012658012.1">
    <property type="nucleotide sequence ID" value="NZ_BAABQC010000002.1"/>
</dbReference>
<dbReference type="GeneID" id="93825779"/>
<organism evidence="1 2">
    <name type="scientific">Streptococcus uberis</name>
    <dbReference type="NCBI Taxonomy" id="1349"/>
    <lineage>
        <taxon>Bacteria</taxon>
        <taxon>Bacillati</taxon>
        <taxon>Bacillota</taxon>
        <taxon>Bacilli</taxon>
        <taxon>Lactobacillales</taxon>
        <taxon>Streptococcaceae</taxon>
        <taxon>Streptococcus</taxon>
    </lineage>
</organism>
<protein>
    <submittedName>
        <fullName evidence="1">DUF3397 family protein</fullName>
    </submittedName>
</protein>
<proteinExistence type="predicted"/>
<reference evidence="1 2" key="1">
    <citation type="submission" date="2019-11" db="EMBL/GenBank/DDBJ databases">
        <title>Streptococcus uberis isolated from clinical mastitis cases on a southeastern Queensland dairy.</title>
        <authorList>
            <person name="Workentine M.L."/>
            <person name="Price R."/>
            <person name="Olchowy T."/>
        </authorList>
    </citation>
    <scope>NUCLEOTIDE SEQUENCE [LARGE SCALE GENOMIC DNA]</scope>
    <source>
        <strain evidence="1 2">OLC4459-A17</strain>
    </source>
</reference>
<evidence type="ECO:0000313" key="2">
    <source>
        <dbReference type="Proteomes" id="UP000483839"/>
    </source>
</evidence>
<accession>A0A2X4HBL1</accession>
<evidence type="ECO:0000313" key="1">
    <source>
        <dbReference type="EMBL" id="MTD02405.1"/>
    </source>
</evidence>